<dbReference type="GO" id="GO:0005829">
    <property type="term" value="C:cytosol"/>
    <property type="evidence" value="ECO:0007669"/>
    <property type="project" value="TreeGrafter"/>
</dbReference>
<feature type="coiled-coil region" evidence="1">
    <location>
        <begin position="93"/>
        <end position="164"/>
    </location>
</feature>
<dbReference type="GO" id="GO:0046599">
    <property type="term" value="P:regulation of centriole replication"/>
    <property type="evidence" value="ECO:0007669"/>
    <property type="project" value="TreeGrafter"/>
</dbReference>
<feature type="non-terminal residue" evidence="2">
    <location>
        <position position="1"/>
    </location>
</feature>
<comment type="caution">
    <text evidence="2">The sequence shown here is derived from an EMBL/GenBank/DDBJ whole genome shotgun (WGS) entry which is preliminary data.</text>
</comment>
<keyword evidence="3" id="KW-1185">Reference proteome</keyword>
<dbReference type="PANTHER" id="PTHR21553">
    <property type="entry name" value="ALMS1-RELATED"/>
    <property type="match status" value="1"/>
</dbReference>
<organism evidence="2 3">
    <name type="scientific">Tricholaema leucomelas</name>
    <name type="common">pied barbet</name>
    <dbReference type="NCBI Taxonomy" id="240729"/>
    <lineage>
        <taxon>Eukaryota</taxon>
        <taxon>Metazoa</taxon>
        <taxon>Chordata</taxon>
        <taxon>Craniata</taxon>
        <taxon>Vertebrata</taxon>
        <taxon>Euteleostomi</taxon>
        <taxon>Archelosauria</taxon>
        <taxon>Archosauria</taxon>
        <taxon>Dinosauria</taxon>
        <taxon>Saurischia</taxon>
        <taxon>Theropoda</taxon>
        <taxon>Coelurosauria</taxon>
        <taxon>Aves</taxon>
        <taxon>Neognathae</taxon>
        <taxon>Neoaves</taxon>
        <taxon>Telluraves</taxon>
        <taxon>Coraciimorphae</taxon>
        <taxon>Piciformes</taxon>
        <taxon>Lybiidae</taxon>
        <taxon>Tricholaema lacrymosa</taxon>
    </lineage>
</organism>
<dbReference type="OrthoDB" id="6359887at2759"/>
<keyword evidence="1" id="KW-0175">Coiled coil</keyword>
<evidence type="ECO:0000313" key="3">
    <source>
        <dbReference type="Proteomes" id="UP000627253"/>
    </source>
</evidence>
<reference evidence="2" key="1">
    <citation type="submission" date="2020-02" db="EMBL/GenBank/DDBJ databases">
        <title>Bird 10,000 Genomes (B10K) Project - Family phase.</title>
        <authorList>
            <person name="Zhang G."/>
        </authorList>
    </citation>
    <scope>NUCLEOTIDE SEQUENCE</scope>
    <source>
        <strain evidence="2">B10K-DU-002-37</strain>
        <tissue evidence="2">Muscle</tissue>
    </source>
</reference>
<evidence type="ECO:0000313" key="2">
    <source>
        <dbReference type="EMBL" id="NXX48019.1"/>
    </source>
</evidence>
<name>A0A852JDR2_9PICI</name>
<protein>
    <submittedName>
        <fullName evidence="2">CE295 protein</fullName>
    </submittedName>
</protein>
<gene>
    <name evidence="2" type="primary">Cep295_5</name>
    <name evidence="2" type="ORF">TRILEU_R16093</name>
</gene>
<proteinExistence type="predicted"/>
<evidence type="ECO:0000256" key="1">
    <source>
        <dbReference type="SAM" id="Coils"/>
    </source>
</evidence>
<dbReference type="Proteomes" id="UP000627253">
    <property type="component" value="Unassembled WGS sequence"/>
</dbReference>
<feature type="non-terminal residue" evidence="2">
    <location>
        <position position="259"/>
    </location>
</feature>
<accession>A0A852JDR2</accession>
<dbReference type="GO" id="GO:0005813">
    <property type="term" value="C:centrosome"/>
    <property type="evidence" value="ECO:0007669"/>
    <property type="project" value="TreeGrafter"/>
</dbReference>
<dbReference type="PANTHER" id="PTHR21553:SF26">
    <property type="entry name" value="ALMS MOTIF DOMAIN-CONTAINING PROTEIN"/>
    <property type="match status" value="1"/>
</dbReference>
<dbReference type="EMBL" id="WAAF01015788">
    <property type="protein sequence ID" value="NXX48019.1"/>
    <property type="molecule type" value="Genomic_DNA"/>
</dbReference>
<sequence length="259" mass="29528">KTSLMPAPKASHLIQAASIDSLACQQGPAESTIKTASFEQPLSLSEPMTIFPEESKVQSVKEFLTSKREDASLFNFSGIVNLRDRVLASAESIQAQQKYLKELQEQLDAQREALLSRQKIQEQLLLQKQDELKERMQRQQEALKEFLNRQVRRLSTNEEMTEAQKPDWINRSDFSQVSENHQQENCGRSKFYRSEVISQCIGPAEQTEQSDRVLCREQKWKSSKPPVTKVKLGLDLEQHELSVIPEADTSKSCNISFTG</sequence>
<dbReference type="AlphaFoldDB" id="A0A852JDR2"/>
<dbReference type="GO" id="GO:0005814">
    <property type="term" value="C:centriole"/>
    <property type="evidence" value="ECO:0007669"/>
    <property type="project" value="TreeGrafter"/>
</dbReference>